<name>A0A6M3XH46_9ZZZZ</name>
<dbReference type="AlphaFoldDB" id="A0A6M3XH46"/>
<organism evidence="1">
    <name type="scientific">viral metagenome</name>
    <dbReference type="NCBI Taxonomy" id="1070528"/>
    <lineage>
        <taxon>unclassified sequences</taxon>
        <taxon>metagenomes</taxon>
        <taxon>organismal metagenomes</taxon>
    </lineage>
</organism>
<accession>A0A6M3XH46</accession>
<proteinExistence type="predicted"/>
<dbReference type="Gene3D" id="3.30.420.240">
    <property type="match status" value="1"/>
</dbReference>
<dbReference type="Pfam" id="PF03237">
    <property type="entry name" value="Terminase_6N"/>
    <property type="match status" value="1"/>
</dbReference>
<dbReference type="Gene3D" id="3.40.50.300">
    <property type="entry name" value="P-loop containing nucleotide triphosphate hydrolases"/>
    <property type="match status" value="1"/>
</dbReference>
<dbReference type="InterPro" id="IPR027417">
    <property type="entry name" value="P-loop_NTPase"/>
</dbReference>
<reference evidence="1" key="1">
    <citation type="submission" date="2020-03" db="EMBL/GenBank/DDBJ databases">
        <title>The deep terrestrial virosphere.</title>
        <authorList>
            <person name="Holmfeldt K."/>
            <person name="Nilsson E."/>
            <person name="Simone D."/>
            <person name="Lopez-Fernandez M."/>
            <person name="Wu X."/>
            <person name="de Brujin I."/>
            <person name="Lundin D."/>
            <person name="Andersson A."/>
            <person name="Bertilsson S."/>
            <person name="Dopson M."/>
        </authorList>
    </citation>
    <scope>NUCLEOTIDE SEQUENCE</scope>
    <source>
        <strain evidence="1">TM448B00951</strain>
    </source>
</reference>
<gene>
    <name evidence="1" type="ORF">TM448B00951_0003</name>
</gene>
<sequence>MNLDEWQRKVLSTSGNIVLRSGRQVGKSTVIAIKAGEFAVKNSFKTILVIASVERQAYLLFDKILSYLYTNHKKMVKEGKHRPTKSKLQLKNGSVIYCLPTGLSGSGIRGFTVDMLIADEAAFIPDDVWSAVTPMLAVTKGEIILLSTPFGRDGYFYRCFSDKTFSSFHVSSEECSRISKEFLAQEKARMSMMEYAQEYLGEFIDELRQFFPTELIKKCMVIKSKDCDKFPNSKRYLGVDVARMGKDDSVLTSLALVGGKFYQFHMDISSKQFLTDTTRQILHTDRMYNYKKIYIDDGGLGVGVFDTLLEHQQTKKKVVPINNSSRALDRDDRKKKLLKEDLYNNLLALMEQNKIFFFDDEEIFHSLRSIQAEYVKDKLHLFGNYSHITEALIRASWGIKDKSLNIFIESC</sequence>
<dbReference type="EMBL" id="MT144678">
    <property type="protein sequence ID" value="QJH97214.1"/>
    <property type="molecule type" value="Genomic_DNA"/>
</dbReference>
<protein>
    <submittedName>
        <fullName evidence="1">Putative terminase</fullName>
    </submittedName>
</protein>
<evidence type="ECO:0000313" key="1">
    <source>
        <dbReference type="EMBL" id="QJH97214.1"/>
    </source>
</evidence>